<dbReference type="GO" id="GO:0005524">
    <property type="term" value="F:ATP binding"/>
    <property type="evidence" value="ECO:0007669"/>
    <property type="project" value="UniProtKB-KW"/>
</dbReference>
<feature type="compositionally biased region" description="Basic residues" evidence="9">
    <location>
        <begin position="1172"/>
        <end position="1192"/>
    </location>
</feature>
<dbReference type="SMART" id="SM00382">
    <property type="entry name" value="AAA"/>
    <property type="match status" value="1"/>
</dbReference>
<dbReference type="PANTHER" id="PTHR24221:SF503">
    <property type="entry name" value="MITOCHONDRIAL POTASSIUM CHANNEL ATP-BINDING SUBUNIT"/>
    <property type="match status" value="1"/>
</dbReference>
<evidence type="ECO:0000259" key="12">
    <source>
        <dbReference type="PROSITE" id="PS50929"/>
    </source>
</evidence>
<feature type="transmembrane region" description="Helical" evidence="10">
    <location>
        <begin position="385"/>
        <end position="407"/>
    </location>
</feature>
<organism evidence="13 14">
    <name type="scientific">Fusarium torulosum</name>
    <dbReference type="NCBI Taxonomy" id="33205"/>
    <lineage>
        <taxon>Eukaryota</taxon>
        <taxon>Fungi</taxon>
        <taxon>Dikarya</taxon>
        <taxon>Ascomycota</taxon>
        <taxon>Pezizomycotina</taxon>
        <taxon>Sordariomycetes</taxon>
        <taxon>Hypocreomycetidae</taxon>
        <taxon>Hypocreales</taxon>
        <taxon>Nectriaceae</taxon>
        <taxon>Fusarium</taxon>
    </lineage>
</organism>
<comment type="subcellular location">
    <subcellularLocation>
        <location evidence="1">Membrane</location>
        <topology evidence="1">Multi-pass membrane protein</topology>
    </subcellularLocation>
</comment>
<feature type="region of interest" description="Disordered" evidence="9">
    <location>
        <begin position="915"/>
        <end position="974"/>
    </location>
</feature>
<proteinExistence type="inferred from homology"/>
<evidence type="ECO:0000256" key="5">
    <source>
        <dbReference type="ARBA" id="ARBA00022840"/>
    </source>
</evidence>
<evidence type="ECO:0000256" key="9">
    <source>
        <dbReference type="SAM" id="MobiDB-lite"/>
    </source>
</evidence>
<feature type="compositionally biased region" description="Polar residues" evidence="9">
    <location>
        <begin position="991"/>
        <end position="1003"/>
    </location>
</feature>
<reference evidence="13" key="1">
    <citation type="submission" date="2018-03" db="EMBL/GenBank/DDBJ databases">
        <authorList>
            <person name="Guldener U."/>
        </authorList>
    </citation>
    <scope>NUCLEOTIDE SEQUENCE</scope>
</reference>
<dbReference type="SUPFAM" id="SSF52540">
    <property type="entry name" value="P-loop containing nucleoside triphosphate hydrolases"/>
    <property type="match status" value="1"/>
</dbReference>
<feature type="transmembrane region" description="Helical" evidence="10">
    <location>
        <begin position="413"/>
        <end position="430"/>
    </location>
</feature>
<dbReference type="InterPro" id="IPR036640">
    <property type="entry name" value="ABC1_TM_sf"/>
</dbReference>
<feature type="compositionally biased region" description="Basic and acidic residues" evidence="9">
    <location>
        <begin position="1008"/>
        <end position="1018"/>
    </location>
</feature>
<keyword evidence="4" id="KW-0547">Nucleotide-binding</keyword>
<keyword evidence="5" id="KW-0067">ATP-binding</keyword>
<feature type="transmembrane region" description="Helical" evidence="10">
    <location>
        <begin position="56"/>
        <end position="77"/>
    </location>
</feature>
<keyword evidence="6 10" id="KW-1133">Transmembrane helix</keyword>
<dbReference type="CDD" id="cd18583">
    <property type="entry name" value="ABC_6TM_HMT1"/>
    <property type="match status" value="1"/>
</dbReference>
<dbReference type="InterPro" id="IPR011527">
    <property type="entry name" value="ABC1_TM_dom"/>
</dbReference>
<sequence>MVATSPAESALVILYYLYPALVFAYFFFTSIVSACTVHSSKEDEPKKKCPSGKFALVFYLLCILTYVTQLLLLGIQAGLSREWPTEDHIIIGHLACILAFGIQLGRCIDTEYAPFYPFIGSWLIGLAFDITITVLSATLGLFSPFSTFNILDSASIAIRCLSFTLLTGLFIFGTSVKTEPDEEQEPLLPKATTTPNSPTSQESGYGSTAQAGEEDEETPEYSWERREREAKEAMKKRLEEGGNWFEYAKGFKILFPYVWPVGNVGLQLRAAAVCLCLFGSNALHLLIPRQTGIIMDSLNSTSNSNPWIAVIVFAALRLAASESGIELVRQWLWVPVKYYSHDALTRAAYSHMMHLSADFHDSKSSSDMMMAIYGGSAVSNVVENVLLYAVPMLIDMGVAIVYLSITFGPYEGLITVATGVFFLLIASRLVSNSKAASRNRVNALYEEHYVRQSGFLGWQTVSAFNQIGYEDNRHANAVTNRWLREQQYVLGWYISIGFQTLVLTSGLLASAFLAVYRIKAGHATPGQFAMLLMYWAQLTSPLQFFAKLGKSISDDFIDAERLLDIMRTQPSVENQKGARPLKFVAGEVDFEKVSFSYDKKKGIIKDVSFHVPAGQTVAFVGATGAGKSTLIKLLDRFYDVGEGRICIDGQDIRDVDLFSLRDRIGVVPQSPILFDDTIMNNVRYGRITASDEEVFEACQAACIHDKIKAFTHGYKTRVGERGVKLSGGELQRIAIARAMLKKPDIVLLDEATSAVDTDTEQQIQLSFKRLCQGRTTFIVAHRLSTIMNADRIIVVENGEILEQGNHDELIVAGGRYADLWSKQVFVRSKEEDKDASAGQAGFVNDLSSEQTKTELSKVNKPITSTNEEGKPTKAKNSGEEVTVTPTRKQEGNRLNPVAATFTPRTLAKVRRSLATDVSDVSTGSTAQDEVINVSSQTSRQWSDEVAEQDEQSKGSQPAEGREDITQQGAGSNEKKRAFIAAVGRALKNKHATQIENTENTKSRVTGADVHESGERQQDIVEGSVFEYKLPYYSRRAQSKSEPSQASHGSEDLGLDEVDSTSLTEQSRTLAHRRVTLPMKTSSVSHIPVPTELSQTASGHYNDALHVVESRQQDEREQATLRNDSVACSSPKLRNPQTKDEAIVKTSSNGGTKPKGVEVLDHRKDDAASVQRRGGRCGRRGRSSGYRGRRGRGGFRGSSQSG</sequence>
<dbReference type="Pfam" id="PF00664">
    <property type="entry name" value="ABC_membrane"/>
    <property type="match status" value="1"/>
</dbReference>
<name>A0AAE8MD80_9HYPO</name>
<dbReference type="GO" id="GO:0016887">
    <property type="term" value="F:ATP hydrolysis activity"/>
    <property type="evidence" value="ECO:0007669"/>
    <property type="project" value="InterPro"/>
</dbReference>
<feature type="domain" description="ABC transporter" evidence="11">
    <location>
        <begin position="588"/>
        <end position="822"/>
    </location>
</feature>
<dbReference type="Proteomes" id="UP001187734">
    <property type="component" value="Unassembled WGS sequence"/>
</dbReference>
<dbReference type="InterPro" id="IPR017871">
    <property type="entry name" value="ABC_transporter-like_CS"/>
</dbReference>
<dbReference type="PROSITE" id="PS50893">
    <property type="entry name" value="ABC_TRANSPORTER_2"/>
    <property type="match status" value="1"/>
</dbReference>
<dbReference type="PROSITE" id="PS50929">
    <property type="entry name" value="ABC_TM1F"/>
    <property type="match status" value="1"/>
</dbReference>
<evidence type="ECO:0000259" key="11">
    <source>
        <dbReference type="PROSITE" id="PS50893"/>
    </source>
</evidence>
<feature type="compositionally biased region" description="Polar residues" evidence="9">
    <location>
        <begin position="918"/>
        <end position="940"/>
    </location>
</feature>
<feature type="transmembrane region" description="Helical" evidence="10">
    <location>
        <begin position="115"/>
        <end position="142"/>
    </location>
</feature>
<protein>
    <submittedName>
        <fullName evidence="13">Related to vacuolar membrane protein HMT1</fullName>
    </submittedName>
</protein>
<evidence type="ECO:0000256" key="2">
    <source>
        <dbReference type="ARBA" id="ARBA00022448"/>
    </source>
</evidence>
<feature type="transmembrane region" description="Helical" evidence="10">
    <location>
        <begin position="12"/>
        <end position="35"/>
    </location>
</feature>
<keyword evidence="7 10" id="KW-0472">Membrane</keyword>
<dbReference type="GO" id="GO:0140359">
    <property type="term" value="F:ABC-type transporter activity"/>
    <property type="evidence" value="ECO:0007669"/>
    <property type="project" value="InterPro"/>
</dbReference>
<feature type="region of interest" description="Disordered" evidence="9">
    <location>
        <begin position="1110"/>
        <end position="1201"/>
    </location>
</feature>
<evidence type="ECO:0000256" key="4">
    <source>
        <dbReference type="ARBA" id="ARBA00022741"/>
    </source>
</evidence>
<dbReference type="InterPro" id="IPR003593">
    <property type="entry name" value="AAA+_ATPase"/>
</dbReference>
<feature type="compositionally biased region" description="Polar residues" evidence="9">
    <location>
        <begin position="1059"/>
        <end position="1068"/>
    </location>
</feature>
<keyword evidence="2" id="KW-0813">Transport</keyword>
<keyword evidence="14" id="KW-1185">Reference proteome</keyword>
<dbReference type="Gene3D" id="1.20.1560.10">
    <property type="entry name" value="ABC transporter type 1, transmembrane domain"/>
    <property type="match status" value="1"/>
</dbReference>
<dbReference type="InterPro" id="IPR003439">
    <property type="entry name" value="ABC_transporter-like_ATP-bd"/>
</dbReference>
<feature type="region of interest" description="Disordered" evidence="9">
    <location>
        <begin position="836"/>
        <end position="899"/>
    </location>
</feature>
<feature type="transmembrane region" description="Helical" evidence="10">
    <location>
        <begin position="154"/>
        <end position="172"/>
    </location>
</feature>
<feature type="compositionally biased region" description="Polar residues" evidence="9">
    <location>
        <begin position="191"/>
        <end position="210"/>
    </location>
</feature>
<dbReference type="FunFam" id="3.40.50.300:FF:000287">
    <property type="entry name" value="Multidrug ABC transporter ATP-binding protein"/>
    <property type="match status" value="1"/>
</dbReference>
<evidence type="ECO:0000256" key="1">
    <source>
        <dbReference type="ARBA" id="ARBA00004141"/>
    </source>
</evidence>
<dbReference type="InterPro" id="IPR039421">
    <property type="entry name" value="Type_1_exporter"/>
</dbReference>
<dbReference type="Pfam" id="PF00005">
    <property type="entry name" value="ABC_tran"/>
    <property type="match status" value="1"/>
</dbReference>
<dbReference type="PROSITE" id="PS00211">
    <property type="entry name" value="ABC_TRANSPORTER_1"/>
    <property type="match status" value="1"/>
</dbReference>
<feature type="region of interest" description="Disordered" evidence="9">
    <location>
        <begin position="1034"/>
        <end position="1075"/>
    </location>
</feature>
<comment type="similarity">
    <text evidence="8">Belongs to the ABC transporter superfamily. ABCB family. Heavy Metal importer (TC 3.A.1.210) subfamily.</text>
</comment>
<evidence type="ECO:0000256" key="8">
    <source>
        <dbReference type="ARBA" id="ARBA00024363"/>
    </source>
</evidence>
<dbReference type="EMBL" id="ONZP01000314">
    <property type="protein sequence ID" value="SPJ80399.1"/>
    <property type="molecule type" value="Genomic_DNA"/>
</dbReference>
<dbReference type="SUPFAM" id="SSF90123">
    <property type="entry name" value="ABC transporter transmembrane region"/>
    <property type="match status" value="1"/>
</dbReference>
<evidence type="ECO:0000256" key="3">
    <source>
        <dbReference type="ARBA" id="ARBA00022692"/>
    </source>
</evidence>
<dbReference type="GO" id="GO:0016020">
    <property type="term" value="C:membrane"/>
    <property type="evidence" value="ECO:0007669"/>
    <property type="project" value="UniProtKB-SubCell"/>
</dbReference>
<dbReference type="Gene3D" id="3.40.50.300">
    <property type="entry name" value="P-loop containing nucleotide triphosphate hydrolases"/>
    <property type="match status" value="1"/>
</dbReference>
<feature type="region of interest" description="Disordered" evidence="9">
    <location>
        <begin position="990"/>
        <end position="1018"/>
    </location>
</feature>
<dbReference type="PANTHER" id="PTHR24221">
    <property type="entry name" value="ATP-BINDING CASSETTE SUB-FAMILY B"/>
    <property type="match status" value="1"/>
</dbReference>
<feature type="region of interest" description="Disordered" evidence="9">
    <location>
        <begin position="180"/>
        <end position="226"/>
    </location>
</feature>
<evidence type="ECO:0000256" key="7">
    <source>
        <dbReference type="ARBA" id="ARBA00023136"/>
    </source>
</evidence>
<evidence type="ECO:0000256" key="6">
    <source>
        <dbReference type="ARBA" id="ARBA00022989"/>
    </source>
</evidence>
<comment type="caution">
    <text evidence="13">The sequence shown here is derived from an EMBL/GenBank/DDBJ whole genome shotgun (WGS) entry which is preliminary data.</text>
</comment>
<keyword evidence="3 10" id="KW-0812">Transmembrane</keyword>
<gene>
    <name evidence="13" type="ORF">FTOL_08791</name>
</gene>
<evidence type="ECO:0000256" key="10">
    <source>
        <dbReference type="SAM" id="Phobius"/>
    </source>
</evidence>
<evidence type="ECO:0000313" key="13">
    <source>
        <dbReference type="EMBL" id="SPJ80399.1"/>
    </source>
</evidence>
<evidence type="ECO:0000313" key="14">
    <source>
        <dbReference type="Proteomes" id="UP001187734"/>
    </source>
</evidence>
<dbReference type="AlphaFoldDB" id="A0AAE8MD80"/>
<dbReference type="InterPro" id="IPR027417">
    <property type="entry name" value="P-loop_NTPase"/>
</dbReference>
<accession>A0AAE8MD80</accession>
<feature type="domain" description="ABC transmembrane type-1" evidence="12">
    <location>
        <begin position="271"/>
        <end position="554"/>
    </location>
</feature>
<feature type="transmembrane region" description="Helical" evidence="10">
    <location>
        <begin position="490"/>
        <end position="516"/>
    </location>
</feature>
<feature type="transmembrane region" description="Helical" evidence="10">
    <location>
        <begin position="89"/>
        <end position="108"/>
    </location>
</feature>
<feature type="compositionally biased region" description="Basic and acidic residues" evidence="9">
    <location>
        <begin position="1154"/>
        <end position="1166"/>
    </location>
</feature>